<evidence type="ECO:0000313" key="3">
    <source>
        <dbReference type="EMBL" id="PPQ80012.1"/>
    </source>
</evidence>
<organism evidence="3 4">
    <name type="scientific">Panaeolus cyanescens</name>
    <dbReference type="NCBI Taxonomy" id="181874"/>
    <lineage>
        <taxon>Eukaryota</taxon>
        <taxon>Fungi</taxon>
        <taxon>Dikarya</taxon>
        <taxon>Basidiomycota</taxon>
        <taxon>Agaricomycotina</taxon>
        <taxon>Agaricomycetes</taxon>
        <taxon>Agaricomycetidae</taxon>
        <taxon>Agaricales</taxon>
        <taxon>Agaricineae</taxon>
        <taxon>Galeropsidaceae</taxon>
        <taxon>Panaeolus</taxon>
    </lineage>
</organism>
<protein>
    <submittedName>
        <fullName evidence="3">Uncharacterized protein</fullName>
    </submittedName>
</protein>
<keyword evidence="1" id="KW-1133">Transmembrane helix</keyword>
<gene>
    <name evidence="3" type="ORF">CVT24_003847</name>
</gene>
<reference evidence="3 4" key="1">
    <citation type="journal article" date="2018" name="Evol. Lett.">
        <title>Horizontal gene cluster transfer increased hallucinogenic mushroom diversity.</title>
        <authorList>
            <person name="Reynolds H.T."/>
            <person name="Vijayakumar V."/>
            <person name="Gluck-Thaler E."/>
            <person name="Korotkin H.B."/>
            <person name="Matheny P.B."/>
            <person name="Slot J.C."/>
        </authorList>
    </citation>
    <scope>NUCLEOTIDE SEQUENCE [LARGE SCALE GENOMIC DNA]</scope>
    <source>
        <strain evidence="3 4">2629</strain>
    </source>
</reference>
<evidence type="ECO:0000256" key="2">
    <source>
        <dbReference type="SAM" id="SignalP"/>
    </source>
</evidence>
<dbReference type="AlphaFoldDB" id="A0A409WNE1"/>
<feature type="transmembrane region" description="Helical" evidence="1">
    <location>
        <begin position="193"/>
        <end position="214"/>
    </location>
</feature>
<name>A0A409WNE1_9AGAR</name>
<feature type="chain" id="PRO_5019390436" evidence="2">
    <location>
        <begin position="20"/>
        <end position="215"/>
    </location>
</feature>
<keyword evidence="1" id="KW-0812">Transmembrane</keyword>
<keyword evidence="2" id="KW-0732">Signal</keyword>
<keyword evidence="1" id="KW-0472">Membrane</keyword>
<dbReference type="EMBL" id="NHTK01005388">
    <property type="protein sequence ID" value="PPQ80012.1"/>
    <property type="molecule type" value="Genomic_DNA"/>
</dbReference>
<comment type="caution">
    <text evidence="3">The sequence shown here is derived from an EMBL/GenBank/DDBJ whole genome shotgun (WGS) entry which is preliminary data.</text>
</comment>
<keyword evidence="4" id="KW-1185">Reference proteome</keyword>
<accession>A0A409WNE1</accession>
<dbReference type="Proteomes" id="UP000284842">
    <property type="component" value="Unassembled WGS sequence"/>
</dbReference>
<dbReference type="InParanoid" id="A0A409WNE1"/>
<dbReference type="OrthoDB" id="3122201at2759"/>
<proteinExistence type="predicted"/>
<evidence type="ECO:0000256" key="1">
    <source>
        <dbReference type="SAM" id="Phobius"/>
    </source>
</evidence>
<feature type="signal peptide" evidence="2">
    <location>
        <begin position="1"/>
        <end position="19"/>
    </location>
</feature>
<evidence type="ECO:0000313" key="4">
    <source>
        <dbReference type="Proteomes" id="UP000284842"/>
    </source>
</evidence>
<sequence>MSPLLSLLFLCIAPVSTFASVVTLYDIRPPQPTEAPPIRSIHHDVSEKYSAINPSAGSDVTTYLVEEVDSNVFLVNFQSTATYTIFSTPVTRSYTVVAGASTWHAIQHSDPSLQPTQLPDKFYYIPSADETTDCSLDVEKNEGSCVNVVTAPFPSTTLTFTTSYTGVPVPVATVTDGIAEVSRSGAPRSEQLLATRVAAISLAILFGLCCLGRWI</sequence>